<proteinExistence type="predicted"/>
<evidence type="ECO:0000259" key="4">
    <source>
        <dbReference type="Pfam" id="PF22624"/>
    </source>
</evidence>
<feature type="domain" description="4'-phosphopantetheinyl transferase" evidence="3">
    <location>
        <begin position="119"/>
        <end position="224"/>
    </location>
</feature>
<dbReference type="AlphaFoldDB" id="A0AAV3P7D2"/>
<dbReference type="InterPro" id="IPR008278">
    <property type="entry name" value="4-PPantetheinyl_Trfase_dom"/>
</dbReference>
<dbReference type="Pfam" id="PF01648">
    <property type="entry name" value="ACPS"/>
    <property type="match status" value="1"/>
</dbReference>
<gene>
    <name evidence="5" type="ORF">LIER_07168</name>
</gene>
<dbReference type="FunFam" id="3.90.470.20:FF:000013">
    <property type="entry name" value="L-aminoadipate-semialdehyde dehydrogenase-phosphopantetheinyl transferase"/>
    <property type="match status" value="1"/>
</dbReference>
<dbReference type="InterPro" id="IPR055066">
    <property type="entry name" value="AASDHPPT_N"/>
</dbReference>
<reference evidence="5 6" key="1">
    <citation type="submission" date="2024-01" db="EMBL/GenBank/DDBJ databases">
        <title>The complete chloroplast genome sequence of Lithospermum erythrorhizon: insights into the phylogenetic relationship among Boraginaceae species and the maternal lineages of purple gromwells.</title>
        <authorList>
            <person name="Okada T."/>
            <person name="Watanabe K."/>
        </authorList>
    </citation>
    <scope>NUCLEOTIDE SEQUENCE [LARGE SCALE GENOMIC DNA]</scope>
</reference>
<dbReference type="PANTHER" id="PTHR12215:SF10">
    <property type="entry name" value="L-AMINOADIPATE-SEMIALDEHYDE DEHYDROGENASE-PHOSPHOPANTETHEINYL TRANSFERASE"/>
    <property type="match status" value="1"/>
</dbReference>
<dbReference type="Pfam" id="PF22624">
    <property type="entry name" value="AASDHPPT_N"/>
    <property type="match status" value="1"/>
</dbReference>
<keyword evidence="6" id="KW-1185">Reference proteome</keyword>
<dbReference type="GO" id="GO:0019878">
    <property type="term" value="P:lysine biosynthetic process via aminoadipic acid"/>
    <property type="evidence" value="ECO:0007669"/>
    <property type="project" value="TreeGrafter"/>
</dbReference>
<dbReference type="EC" id="2.7.8.7" evidence="1"/>
<dbReference type="InterPro" id="IPR050559">
    <property type="entry name" value="P-Pant_transferase_sf"/>
</dbReference>
<comment type="caution">
    <text evidence="5">The sequence shown here is derived from an EMBL/GenBank/DDBJ whole genome shotgun (WGS) entry which is preliminary data.</text>
</comment>
<dbReference type="FunFam" id="3.90.470.20:FF:000003">
    <property type="entry name" value="L-aminoadipate-semialdehyde dehydrogenase-phosphopantetheinyl transferase"/>
    <property type="match status" value="1"/>
</dbReference>
<evidence type="ECO:0000259" key="3">
    <source>
        <dbReference type="Pfam" id="PF01648"/>
    </source>
</evidence>
<sequence length="292" mass="33904">MELEKGVQRWVVNIARWDPSPDYFAFLVSVLPCHHHHSITRYLKMEDRKRALVSRLLQYALVHQVCGLPFSRITIERTDEGKPYLLEYDDATLGLPNLNFSVSHHGDYVAIASEPVCIVGLDIVTHIVPGEDKAEEFINNFESYFSHFEWSQITSVASCNEMLREFFRYWCLKESFVKAIGTGVGYRLDNVEFHHEAWENISVNVDGQELKDWKFRLIELDNVHTMAVARGHPRMASANYKRTLKKIEFVEEVYRHGLHLPDPNFNLRTVEDLLLCLEITQASGSMENRNTF</sequence>
<feature type="domain" description="4'-phosphopantetheinyl transferase N-terminal" evidence="4">
    <location>
        <begin position="16"/>
        <end position="115"/>
    </location>
</feature>
<dbReference type="Proteomes" id="UP001454036">
    <property type="component" value="Unassembled WGS sequence"/>
</dbReference>
<organism evidence="5 6">
    <name type="scientific">Lithospermum erythrorhizon</name>
    <name type="common">Purple gromwell</name>
    <name type="synonym">Lithospermum officinale var. erythrorhizon</name>
    <dbReference type="NCBI Taxonomy" id="34254"/>
    <lineage>
        <taxon>Eukaryota</taxon>
        <taxon>Viridiplantae</taxon>
        <taxon>Streptophyta</taxon>
        <taxon>Embryophyta</taxon>
        <taxon>Tracheophyta</taxon>
        <taxon>Spermatophyta</taxon>
        <taxon>Magnoliopsida</taxon>
        <taxon>eudicotyledons</taxon>
        <taxon>Gunneridae</taxon>
        <taxon>Pentapetalae</taxon>
        <taxon>asterids</taxon>
        <taxon>lamiids</taxon>
        <taxon>Boraginales</taxon>
        <taxon>Boraginaceae</taxon>
        <taxon>Boraginoideae</taxon>
        <taxon>Lithospermeae</taxon>
        <taxon>Lithospermum</taxon>
    </lineage>
</organism>
<protein>
    <recommendedName>
        <fullName evidence="1">holo-[acyl-carrier-protein] synthase</fullName>
        <ecNumber evidence="1">2.7.8.7</ecNumber>
    </recommendedName>
</protein>
<dbReference type="GO" id="GO:0000287">
    <property type="term" value="F:magnesium ion binding"/>
    <property type="evidence" value="ECO:0007669"/>
    <property type="project" value="InterPro"/>
</dbReference>
<dbReference type="PANTHER" id="PTHR12215">
    <property type="entry name" value="PHOSPHOPANTETHEINE TRANSFERASE"/>
    <property type="match status" value="1"/>
</dbReference>
<evidence type="ECO:0000256" key="1">
    <source>
        <dbReference type="ARBA" id="ARBA00013172"/>
    </source>
</evidence>
<evidence type="ECO:0000256" key="2">
    <source>
        <dbReference type="ARBA" id="ARBA00022679"/>
    </source>
</evidence>
<accession>A0AAV3P7D2</accession>
<dbReference type="Gene3D" id="3.90.470.20">
    <property type="entry name" value="4'-phosphopantetheinyl transferase domain"/>
    <property type="match status" value="2"/>
</dbReference>
<dbReference type="InterPro" id="IPR037143">
    <property type="entry name" value="4-PPantetheinyl_Trfase_dom_sf"/>
</dbReference>
<name>A0AAV3P7D2_LITER</name>
<dbReference type="EMBL" id="BAABME010001086">
    <property type="protein sequence ID" value="GAA0147480.1"/>
    <property type="molecule type" value="Genomic_DNA"/>
</dbReference>
<dbReference type="GO" id="GO:0008897">
    <property type="term" value="F:holo-[acyl-carrier-protein] synthase activity"/>
    <property type="evidence" value="ECO:0007669"/>
    <property type="project" value="UniProtKB-EC"/>
</dbReference>
<evidence type="ECO:0000313" key="6">
    <source>
        <dbReference type="Proteomes" id="UP001454036"/>
    </source>
</evidence>
<evidence type="ECO:0000313" key="5">
    <source>
        <dbReference type="EMBL" id="GAA0147480.1"/>
    </source>
</evidence>
<dbReference type="SUPFAM" id="SSF56214">
    <property type="entry name" value="4'-phosphopantetheinyl transferase"/>
    <property type="match status" value="2"/>
</dbReference>
<dbReference type="GO" id="GO:0005829">
    <property type="term" value="C:cytosol"/>
    <property type="evidence" value="ECO:0007669"/>
    <property type="project" value="TreeGrafter"/>
</dbReference>
<keyword evidence="2" id="KW-0808">Transferase</keyword>